<feature type="binding site" evidence="12">
    <location>
        <position position="459"/>
    </location>
    <ligand>
        <name>Zn(2+)</name>
        <dbReference type="ChEBI" id="CHEBI:29105"/>
        <label>1</label>
    </ligand>
</feature>
<dbReference type="GO" id="GO:0005524">
    <property type="term" value="F:ATP binding"/>
    <property type="evidence" value="ECO:0007669"/>
    <property type="project" value="UniProtKB-UniRule"/>
</dbReference>
<keyword evidence="7 12" id="KW-0862">Zinc</keyword>
<feature type="binding site" evidence="12">
    <location>
        <position position="486"/>
    </location>
    <ligand>
        <name>Zn(2+)</name>
        <dbReference type="ChEBI" id="CHEBI:29105"/>
        <label>2</label>
    </ligand>
</feature>
<dbReference type="InterPro" id="IPR041236">
    <property type="entry name" value="PriA_C"/>
</dbReference>
<dbReference type="InterPro" id="IPR001650">
    <property type="entry name" value="Helicase_C-like"/>
</dbReference>
<dbReference type="HAMAP" id="MF_00983">
    <property type="entry name" value="PriA"/>
    <property type="match status" value="1"/>
</dbReference>
<evidence type="ECO:0000256" key="2">
    <source>
        <dbReference type="ARBA" id="ARBA00022705"/>
    </source>
</evidence>
<dbReference type="Pfam" id="PF17764">
    <property type="entry name" value="PriA_3primeBD"/>
    <property type="match status" value="1"/>
</dbReference>
<keyword evidence="8 12" id="KW-0067">ATP-binding</keyword>
<dbReference type="FunFam" id="3.40.50.300:FF:000489">
    <property type="entry name" value="Primosome assembly protein PriA"/>
    <property type="match status" value="1"/>
</dbReference>
<dbReference type="GO" id="GO:0008270">
    <property type="term" value="F:zinc ion binding"/>
    <property type="evidence" value="ECO:0007669"/>
    <property type="project" value="UniProtKB-UniRule"/>
</dbReference>
<feature type="binding site" evidence="12">
    <location>
        <position position="471"/>
    </location>
    <ligand>
        <name>Zn(2+)</name>
        <dbReference type="ChEBI" id="CHEBI:29105"/>
        <label>2</label>
    </ligand>
</feature>
<dbReference type="GO" id="GO:0006270">
    <property type="term" value="P:DNA replication initiation"/>
    <property type="evidence" value="ECO:0007669"/>
    <property type="project" value="TreeGrafter"/>
</dbReference>
<evidence type="ECO:0000256" key="6">
    <source>
        <dbReference type="ARBA" id="ARBA00022806"/>
    </source>
</evidence>
<evidence type="ECO:0000256" key="12">
    <source>
        <dbReference type="HAMAP-Rule" id="MF_00983"/>
    </source>
</evidence>
<dbReference type="NCBIfam" id="TIGR00595">
    <property type="entry name" value="priA"/>
    <property type="match status" value="1"/>
</dbReference>
<evidence type="ECO:0000256" key="9">
    <source>
        <dbReference type="ARBA" id="ARBA00023125"/>
    </source>
</evidence>
<dbReference type="EC" id="5.6.2.4" evidence="12"/>
<dbReference type="Proteomes" id="UP000722750">
    <property type="component" value="Unassembled WGS sequence"/>
</dbReference>
<dbReference type="GO" id="GO:0043138">
    <property type="term" value="F:3'-5' DNA helicase activity"/>
    <property type="evidence" value="ECO:0007669"/>
    <property type="project" value="UniProtKB-EC"/>
</dbReference>
<keyword evidence="9 12" id="KW-0238">DNA-binding</keyword>
<dbReference type="GO" id="GO:0006310">
    <property type="term" value="P:DNA recombination"/>
    <property type="evidence" value="ECO:0007669"/>
    <property type="project" value="InterPro"/>
</dbReference>
<dbReference type="SUPFAM" id="SSF52540">
    <property type="entry name" value="P-loop containing nucleoside triphosphate hydrolases"/>
    <property type="match status" value="2"/>
</dbReference>
<keyword evidence="5 12" id="KW-0378">Hydrolase</keyword>
<dbReference type="InterPro" id="IPR042115">
    <property type="entry name" value="PriA_3primeBD_sf"/>
</dbReference>
<dbReference type="Pfam" id="PF00270">
    <property type="entry name" value="DEAD"/>
    <property type="match status" value="1"/>
</dbReference>
<comment type="catalytic activity">
    <reaction evidence="11 12">
        <text>ATP + H2O = ADP + phosphate + H(+)</text>
        <dbReference type="Rhea" id="RHEA:13065"/>
        <dbReference type="ChEBI" id="CHEBI:15377"/>
        <dbReference type="ChEBI" id="CHEBI:15378"/>
        <dbReference type="ChEBI" id="CHEBI:30616"/>
        <dbReference type="ChEBI" id="CHEBI:43474"/>
        <dbReference type="ChEBI" id="CHEBI:456216"/>
        <dbReference type="EC" id="5.6.2.4"/>
    </reaction>
</comment>
<dbReference type="Gene3D" id="3.40.50.300">
    <property type="entry name" value="P-loop containing nucleotide triphosphate hydrolases"/>
    <property type="match status" value="2"/>
</dbReference>
<evidence type="ECO:0000256" key="7">
    <source>
        <dbReference type="ARBA" id="ARBA00022833"/>
    </source>
</evidence>
<feature type="binding site" evidence="12">
    <location>
        <position position="462"/>
    </location>
    <ligand>
        <name>Zn(2+)</name>
        <dbReference type="ChEBI" id="CHEBI:29105"/>
        <label>1</label>
    </ligand>
</feature>
<feature type="binding site" evidence="12">
    <location>
        <position position="502"/>
    </location>
    <ligand>
        <name>Zn(2+)</name>
        <dbReference type="ChEBI" id="CHEBI:29105"/>
        <label>1</label>
    </ligand>
</feature>
<gene>
    <name evidence="12" type="primary">priA</name>
    <name evidence="15" type="ORF">MAG551_02652</name>
</gene>
<evidence type="ECO:0000256" key="8">
    <source>
        <dbReference type="ARBA" id="ARBA00022840"/>
    </source>
</evidence>
<dbReference type="Pfam" id="PF00271">
    <property type="entry name" value="Helicase_C"/>
    <property type="match status" value="1"/>
</dbReference>
<dbReference type="CDD" id="cd17929">
    <property type="entry name" value="DEXHc_priA"/>
    <property type="match status" value="1"/>
</dbReference>
<feature type="binding site" evidence="12">
    <location>
        <position position="468"/>
    </location>
    <ligand>
        <name>Zn(2+)</name>
        <dbReference type="ChEBI" id="CHEBI:29105"/>
        <label>2</label>
    </ligand>
</feature>
<comment type="catalytic activity">
    <reaction evidence="12">
        <text>Couples ATP hydrolysis with the unwinding of duplex DNA by translocating in the 3'-5' direction.</text>
        <dbReference type="EC" id="5.6.2.4"/>
    </reaction>
</comment>
<dbReference type="FunFam" id="3.40.1440.60:FF:000001">
    <property type="entry name" value="Primosomal protein N"/>
    <property type="match status" value="1"/>
</dbReference>
<evidence type="ECO:0000313" key="15">
    <source>
        <dbReference type="EMBL" id="MBS1259579.1"/>
    </source>
</evidence>
<reference evidence="15" key="1">
    <citation type="journal article" date="2021" name="ISME J.">
        <title>Fine-scale metabolic discontinuity in a stratified prokaryote microbiome of a Red Sea deep halocline.</title>
        <authorList>
            <person name="Michoud G."/>
            <person name="Ngugi D.K."/>
            <person name="Barozzi A."/>
            <person name="Merlino G."/>
            <person name="Calleja M.L."/>
            <person name="Delgado-Huertas A."/>
            <person name="Moran X.A.G."/>
            <person name="Daffonchio D."/>
        </authorList>
    </citation>
    <scope>NUCLEOTIDE SEQUENCE</scope>
    <source>
        <strain evidence="15">SuakinDeep_MAG55_1</strain>
    </source>
</reference>
<protein>
    <recommendedName>
        <fullName evidence="12">Replication restart protein PriA</fullName>
    </recommendedName>
    <alternativeName>
        <fullName evidence="12">ATP-dependent DNA helicase PriA</fullName>
        <ecNumber evidence="12">5.6.2.4</ecNumber>
    </alternativeName>
    <alternativeName>
        <fullName evidence="12">DNA 3'-5' helicase PriA</fullName>
    </alternativeName>
</protein>
<dbReference type="EMBL" id="JAANXD010000100">
    <property type="protein sequence ID" value="MBS1259579.1"/>
    <property type="molecule type" value="Genomic_DNA"/>
</dbReference>
<dbReference type="InterPro" id="IPR040498">
    <property type="entry name" value="PriA_CRR"/>
</dbReference>
<name>A0A941W4W5_9BACT</name>
<evidence type="ECO:0000256" key="1">
    <source>
        <dbReference type="ARBA" id="ARBA00022515"/>
    </source>
</evidence>
<evidence type="ECO:0000259" key="13">
    <source>
        <dbReference type="PROSITE" id="PS51192"/>
    </source>
</evidence>
<keyword evidence="4 12" id="KW-0547">Nucleotide-binding</keyword>
<dbReference type="Pfam" id="PF18319">
    <property type="entry name" value="Zn_ribbon_PriA"/>
    <property type="match status" value="1"/>
</dbReference>
<evidence type="ECO:0000256" key="10">
    <source>
        <dbReference type="ARBA" id="ARBA00023235"/>
    </source>
</evidence>
<keyword evidence="3 12" id="KW-0479">Metal-binding</keyword>
<proteinExistence type="inferred from homology"/>
<keyword evidence="10 12" id="KW-0413">Isomerase</keyword>
<comment type="function">
    <text evidence="12">Initiates the restart of stalled replication forks, which reloads the replicative helicase on sites other than the origin of replication. Recognizes and binds to abandoned replication forks and remodels them to uncover a helicase loading site. Promotes assembly of the primosome at these replication forks.</text>
</comment>
<comment type="caution">
    <text evidence="15">The sequence shown here is derived from an EMBL/GenBank/DDBJ whole genome shotgun (WGS) entry which is preliminary data.</text>
</comment>
<dbReference type="InterPro" id="IPR027417">
    <property type="entry name" value="P-loop_NTPase"/>
</dbReference>
<dbReference type="Pfam" id="PF18074">
    <property type="entry name" value="PriA_C"/>
    <property type="match status" value="1"/>
</dbReference>
<dbReference type="PANTHER" id="PTHR30580:SF0">
    <property type="entry name" value="PRIMOSOMAL PROTEIN N"/>
    <property type="match status" value="1"/>
</dbReference>
<dbReference type="GO" id="GO:1990077">
    <property type="term" value="C:primosome complex"/>
    <property type="evidence" value="ECO:0007669"/>
    <property type="project" value="UniProtKB-UniRule"/>
</dbReference>
<evidence type="ECO:0000259" key="14">
    <source>
        <dbReference type="PROSITE" id="PS51194"/>
    </source>
</evidence>
<evidence type="ECO:0000256" key="4">
    <source>
        <dbReference type="ARBA" id="ARBA00022741"/>
    </source>
</evidence>
<dbReference type="InterPro" id="IPR014001">
    <property type="entry name" value="Helicase_ATP-bd"/>
</dbReference>
<dbReference type="CDD" id="cd18804">
    <property type="entry name" value="SF2_C_priA"/>
    <property type="match status" value="1"/>
</dbReference>
<evidence type="ECO:0000256" key="11">
    <source>
        <dbReference type="ARBA" id="ARBA00048988"/>
    </source>
</evidence>
<evidence type="ECO:0000256" key="3">
    <source>
        <dbReference type="ARBA" id="ARBA00022723"/>
    </source>
</evidence>
<dbReference type="Gene3D" id="3.40.1440.60">
    <property type="entry name" value="PriA, 3(prime) DNA-binding domain"/>
    <property type="match status" value="1"/>
</dbReference>
<comment type="subunit">
    <text evidence="12">Component of the replication restart primosome.</text>
</comment>
<comment type="cofactor">
    <cofactor evidence="12">
        <name>Zn(2+)</name>
        <dbReference type="ChEBI" id="CHEBI:29105"/>
    </cofactor>
    <text evidence="12">Binds 2 zinc ions per subunit.</text>
</comment>
<keyword evidence="6 12" id="KW-0347">Helicase</keyword>
<sequence>MSGFILPVKDCTSMAYEKFAEVVLDIPLNKKFHYKIPPSFINQIEIGKRVKVPFGGRTAVGYCVGLTDKSDVKKIKDIIRVIDTKPILNSKMLGIAEWLANFYFCGWGEALETFLPSVVRKGINSRTVSVVRLCKDGASVKDMISTIKKRAPKQARVLEVLSEVGEITFPELAGISDCKMDSINRLRDRGLITLDKRKVSDSLFAGKHFKKTCHLQSTGEQETAINLIKRKLRERQFGAILLKGVTGSGKTEVYLQAISEVITMGLKAIVLVPEISLTPQTIERFKSRFDRVAVLHSSLTDRQRSDQWWDIKNGNADVVIGARSAVFAPLENVGLIVIDEEHENTFKQDTSPRYNARDVSMIRAEHENALVVLGSATPSLESFYNASIGKYEYVTLKNRVGNKPLPRVEVIDMRHEKYRGKNLYYISNYLELCMKQCLSRKEQVLLFLNRRGFSPFISCRRCGFVLKCKRCDISLTYHKKKDAVICHYCFSDEPVPGECPECCAPGISFLGVGTERMEEDIRARFPQHELLRMDSDTMRGRDSHEKALNAFRRGDIDILLGTQMIAKGLDFPNVTLVGVLSADTIVNMPDFRAGERTFQLLCQVAGRTGRGSKGGQVIVQTYNPEHYSIKCAALHDYDGFAKKELEYRKQLYYPPYERLARIVLRGKNDQDVKKKSMNIAEKLREAIRLTAGVAQSDRHKDKVEVLGPAPAPIARVKDNFRWHLIVKADNSENLSAILKNIESENRQSKKVQIMIDVDPYMLL</sequence>
<keyword evidence="1 12" id="KW-0639">Primosome</keyword>
<feature type="domain" description="Helicase C-terminal" evidence="14">
    <location>
        <begin position="440"/>
        <end position="680"/>
    </location>
</feature>
<feature type="binding site" evidence="12">
    <location>
        <position position="499"/>
    </location>
    <ligand>
        <name>Zn(2+)</name>
        <dbReference type="ChEBI" id="CHEBI:29105"/>
        <label>1</label>
    </ligand>
</feature>
<evidence type="ECO:0000256" key="5">
    <source>
        <dbReference type="ARBA" id="ARBA00022801"/>
    </source>
</evidence>
<accession>A0A941W4W5</accession>
<dbReference type="AlphaFoldDB" id="A0A941W4W5"/>
<dbReference type="PROSITE" id="PS51192">
    <property type="entry name" value="HELICASE_ATP_BIND_1"/>
    <property type="match status" value="1"/>
</dbReference>
<dbReference type="InterPro" id="IPR005259">
    <property type="entry name" value="PriA"/>
</dbReference>
<dbReference type="SMART" id="SM00487">
    <property type="entry name" value="DEXDc"/>
    <property type="match status" value="1"/>
</dbReference>
<dbReference type="GO" id="GO:0003677">
    <property type="term" value="F:DNA binding"/>
    <property type="evidence" value="ECO:0007669"/>
    <property type="project" value="UniProtKB-UniRule"/>
</dbReference>
<keyword evidence="2 12" id="KW-0235">DNA replication</keyword>
<dbReference type="PANTHER" id="PTHR30580">
    <property type="entry name" value="PRIMOSOMAL PROTEIN N"/>
    <property type="match status" value="1"/>
</dbReference>
<evidence type="ECO:0000313" key="16">
    <source>
        <dbReference type="Proteomes" id="UP000722750"/>
    </source>
</evidence>
<dbReference type="PROSITE" id="PS51194">
    <property type="entry name" value="HELICASE_CTER"/>
    <property type="match status" value="1"/>
</dbReference>
<dbReference type="GO" id="GO:0016787">
    <property type="term" value="F:hydrolase activity"/>
    <property type="evidence" value="ECO:0007669"/>
    <property type="project" value="UniProtKB-KW"/>
</dbReference>
<dbReference type="SMART" id="SM00490">
    <property type="entry name" value="HELICc"/>
    <property type="match status" value="1"/>
</dbReference>
<feature type="domain" description="Helicase ATP-binding" evidence="13">
    <location>
        <begin position="231"/>
        <end position="396"/>
    </location>
</feature>
<dbReference type="GO" id="GO:0006302">
    <property type="term" value="P:double-strand break repair"/>
    <property type="evidence" value="ECO:0007669"/>
    <property type="project" value="InterPro"/>
</dbReference>
<organism evidence="15 16">
    <name type="scientific">Candidatus Scalindua arabica</name>
    <dbReference type="NCBI Taxonomy" id="1127984"/>
    <lineage>
        <taxon>Bacteria</taxon>
        <taxon>Pseudomonadati</taxon>
        <taxon>Planctomycetota</taxon>
        <taxon>Candidatus Brocadiia</taxon>
        <taxon>Candidatus Brocadiales</taxon>
        <taxon>Candidatus Scalinduaceae</taxon>
        <taxon>Candidatus Scalindua</taxon>
    </lineage>
</organism>
<comment type="similarity">
    <text evidence="12">Belongs to the helicase family. PriA subfamily.</text>
</comment>
<dbReference type="InterPro" id="IPR011545">
    <property type="entry name" value="DEAD/DEAH_box_helicase_dom"/>
</dbReference>
<dbReference type="GO" id="GO:0006269">
    <property type="term" value="P:DNA replication, synthesis of primer"/>
    <property type="evidence" value="ECO:0007669"/>
    <property type="project" value="UniProtKB-KW"/>
</dbReference>
<dbReference type="InterPro" id="IPR041222">
    <property type="entry name" value="PriA_3primeBD"/>
</dbReference>
<feature type="binding site" evidence="12">
    <location>
        <position position="489"/>
    </location>
    <ligand>
        <name>Zn(2+)</name>
        <dbReference type="ChEBI" id="CHEBI:29105"/>
        <label>2</label>
    </ligand>
</feature>